<gene>
    <name evidence="1" type="ORF">JCM21714_1928</name>
</gene>
<evidence type="ECO:0000313" key="2">
    <source>
        <dbReference type="Proteomes" id="UP000019102"/>
    </source>
</evidence>
<name>W4VHP3_9BACI</name>
<protein>
    <submittedName>
        <fullName evidence="1">Cell division protein FtsA</fullName>
    </submittedName>
</protein>
<comment type="caution">
    <text evidence="1">The sequence shown here is derived from an EMBL/GenBank/DDBJ whole genome shotgun (WGS) entry which is preliminary data.</text>
</comment>
<keyword evidence="1" id="KW-0131">Cell cycle</keyword>
<organism evidence="1 2">
    <name type="scientific">Gracilibacillus boraciitolerans JCM 21714</name>
    <dbReference type="NCBI Taxonomy" id="1298598"/>
    <lineage>
        <taxon>Bacteria</taxon>
        <taxon>Bacillati</taxon>
        <taxon>Bacillota</taxon>
        <taxon>Bacilli</taxon>
        <taxon>Bacillales</taxon>
        <taxon>Bacillaceae</taxon>
        <taxon>Gracilibacillus</taxon>
    </lineage>
</organism>
<dbReference type="Gene3D" id="3.30.420.40">
    <property type="match status" value="1"/>
</dbReference>
<reference evidence="1 2" key="1">
    <citation type="journal article" date="2014" name="Genome Announc.">
        <title>Draft Genome Sequence of the Boron-Tolerant and Moderately Halotolerant Bacterium Gracilibacillus boraciitolerans JCM 21714T.</title>
        <authorList>
            <person name="Ahmed I."/>
            <person name="Oshima K."/>
            <person name="Suda W."/>
            <person name="Kitamura K."/>
            <person name="Iida T."/>
            <person name="Ohmori Y."/>
            <person name="Fujiwara T."/>
            <person name="Hattori M."/>
            <person name="Ohkuma M."/>
        </authorList>
    </citation>
    <scope>NUCLEOTIDE SEQUENCE [LARGE SCALE GENOMIC DNA]</scope>
    <source>
        <strain evidence="1 2">JCM 21714</strain>
    </source>
</reference>
<dbReference type="InterPro" id="IPR043129">
    <property type="entry name" value="ATPase_NBD"/>
</dbReference>
<dbReference type="Proteomes" id="UP000019102">
    <property type="component" value="Unassembled WGS sequence"/>
</dbReference>
<accession>W4VHP3</accession>
<sequence length="213" mass="23018">MDFNQAEYFKKDITLNKKATVVDILGFEQEILYEDLVEQVLPAVDSLASSIAEEIIALNGTAPKAVMLVGGGSQTPEFAKRLAIKLKLPVNRVAIRGVDAIQLLSKNENLPIGPEFITPIGIAIAAKQNPVHYISVTINDRMIRLFEMKELTIADCLLAAGINIKKLYGRPGMASIVSYNGKQVTLPGSFGTAPKIVLNDHDASLEDTVENGG</sequence>
<dbReference type="SUPFAM" id="SSF53067">
    <property type="entry name" value="Actin-like ATPase domain"/>
    <property type="match status" value="1"/>
</dbReference>
<evidence type="ECO:0000313" key="1">
    <source>
        <dbReference type="EMBL" id="GAE92905.1"/>
    </source>
</evidence>
<dbReference type="RefSeq" id="WP_369403497.1">
    <property type="nucleotide sequence ID" value="NZ_BAVS01000008.1"/>
</dbReference>
<dbReference type="STRING" id="1298598.JCM21714_1928"/>
<proteinExistence type="predicted"/>
<dbReference type="AlphaFoldDB" id="W4VHP3"/>
<dbReference type="EMBL" id="BAVS01000008">
    <property type="protein sequence ID" value="GAE92905.1"/>
    <property type="molecule type" value="Genomic_DNA"/>
</dbReference>
<dbReference type="GO" id="GO:0051301">
    <property type="term" value="P:cell division"/>
    <property type="evidence" value="ECO:0007669"/>
    <property type="project" value="UniProtKB-KW"/>
</dbReference>
<keyword evidence="2" id="KW-1185">Reference proteome</keyword>
<keyword evidence="1" id="KW-0132">Cell division</keyword>
<dbReference type="eggNOG" id="COG0849">
    <property type="taxonomic scope" value="Bacteria"/>
</dbReference>